<feature type="transmembrane region" description="Helical" evidence="7">
    <location>
        <begin position="217"/>
        <end position="237"/>
    </location>
</feature>
<comment type="subcellular location">
    <subcellularLocation>
        <location evidence="1">Membrane</location>
        <topology evidence="1">Multi-pass membrane protein</topology>
    </subcellularLocation>
</comment>
<gene>
    <name evidence="8" type="ORF">PGLA1383_LOCUS24442</name>
</gene>
<evidence type="ECO:0000256" key="2">
    <source>
        <dbReference type="ARBA" id="ARBA00007863"/>
    </source>
</evidence>
<evidence type="ECO:0000256" key="3">
    <source>
        <dbReference type="ARBA" id="ARBA00022448"/>
    </source>
</evidence>
<feature type="transmembrane region" description="Helical" evidence="7">
    <location>
        <begin position="249"/>
        <end position="269"/>
    </location>
</feature>
<dbReference type="InterPro" id="IPR009262">
    <property type="entry name" value="SLC35_F1/F2/F6"/>
</dbReference>
<dbReference type="OMA" id="IQVFHYS"/>
<keyword evidence="3" id="KW-0813">Transport</keyword>
<evidence type="ECO:0000256" key="1">
    <source>
        <dbReference type="ARBA" id="ARBA00004141"/>
    </source>
</evidence>
<feature type="transmembrane region" description="Helical" evidence="7">
    <location>
        <begin position="120"/>
        <end position="141"/>
    </location>
</feature>
<name>A0A813F4N7_POLGL</name>
<accession>A0A813F4N7</accession>
<reference evidence="8" key="1">
    <citation type="submission" date="2021-02" db="EMBL/GenBank/DDBJ databases">
        <authorList>
            <person name="Dougan E. K."/>
            <person name="Rhodes N."/>
            <person name="Thang M."/>
            <person name="Chan C."/>
        </authorList>
    </citation>
    <scope>NUCLEOTIDE SEQUENCE</scope>
</reference>
<evidence type="ECO:0000256" key="6">
    <source>
        <dbReference type="ARBA" id="ARBA00023136"/>
    </source>
</evidence>
<feature type="non-terminal residue" evidence="8">
    <location>
        <position position="1"/>
    </location>
</feature>
<evidence type="ECO:0008006" key="10">
    <source>
        <dbReference type="Google" id="ProtNLM"/>
    </source>
</evidence>
<proteinExistence type="inferred from homology"/>
<comment type="similarity">
    <text evidence="2">Belongs to the SLC35F solute transporter family.</text>
</comment>
<evidence type="ECO:0000313" key="8">
    <source>
        <dbReference type="EMBL" id="CAE8606459.1"/>
    </source>
</evidence>
<feature type="transmembrane region" description="Helical" evidence="7">
    <location>
        <begin position="186"/>
        <end position="205"/>
    </location>
</feature>
<evidence type="ECO:0000256" key="7">
    <source>
        <dbReference type="SAM" id="Phobius"/>
    </source>
</evidence>
<keyword evidence="6 7" id="KW-0472">Membrane</keyword>
<feature type="non-terminal residue" evidence="8">
    <location>
        <position position="310"/>
    </location>
</feature>
<comment type="caution">
    <text evidence="8">The sequence shown here is derived from an EMBL/GenBank/DDBJ whole genome shotgun (WGS) entry which is preliminary data.</text>
</comment>
<dbReference type="SUPFAM" id="SSF103481">
    <property type="entry name" value="Multidrug resistance efflux transporter EmrE"/>
    <property type="match status" value="1"/>
</dbReference>
<evidence type="ECO:0000256" key="4">
    <source>
        <dbReference type="ARBA" id="ARBA00022692"/>
    </source>
</evidence>
<dbReference type="EMBL" id="CAJNNV010019251">
    <property type="protein sequence ID" value="CAE8606459.1"/>
    <property type="molecule type" value="Genomic_DNA"/>
</dbReference>
<feature type="transmembrane region" description="Helical" evidence="7">
    <location>
        <begin position="34"/>
        <end position="56"/>
    </location>
</feature>
<keyword evidence="4 7" id="KW-0812">Transmembrane</keyword>
<dbReference type="AlphaFoldDB" id="A0A813F4N7"/>
<dbReference type="InterPro" id="IPR052221">
    <property type="entry name" value="SLC35F_Transporter"/>
</dbReference>
<feature type="transmembrane region" description="Helical" evidence="7">
    <location>
        <begin position="281"/>
        <end position="300"/>
    </location>
</feature>
<dbReference type="OrthoDB" id="434153at2759"/>
<evidence type="ECO:0000256" key="5">
    <source>
        <dbReference type="ARBA" id="ARBA00022989"/>
    </source>
</evidence>
<sequence length="310" mass="33880">VDLDVGTGCGRRVALRDDSCCSWWHLSHPATRSLALGQTISVLITGTGVFSSLLAADGISLPVFQCSLNYVLLAGHLFWVARSCRQDGLTFPWWRYGLWALTDVQANYLVVMAYRYTSVASVMLLDCFTIPCVMVFSHLAIRACYTKGHVLSCLVCIFGLMLTVVSDSLFKSSESGGLEPPLSKPWLGDLLVLAGAVLYAFSNVQQELILKAGTSRFEALGMLGLWGSAISCIQAGLLEGQEVAQITWSLQSVLCLLGFQLCLFGMYVLTSVFLVSADAALFNLSLLTSDVYSVLFSYIVQHQRFGWTYA</sequence>
<feature type="transmembrane region" description="Helical" evidence="7">
    <location>
        <begin position="62"/>
        <end position="81"/>
    </location>
</feature>
<protein>
    <recommendedName>
        <fullName evidence="10">Solute carrier family 35 member F2</fullName>
    </recommendedName>
</protein>
<dbReference type="InterPro" id="IPR037185">
    <property type="entry name" value="EmrE-like"/>
</dbReference>
<dbReference type="PANTHER" id="PTHR14233:SF4">
    <property type="entry name" value="SOLUTE CARRIER FAMILY 35 MEMBER F2"/>
    <property type="match status" value="1"/>
</dbReference>
<dbReference type="Pfam" id="PF06027">
    <property type="entry name" value="SLC35F"/>
    <property type="match status" value="1"/>
</dbReference>
<keyword evidence="5 7" id="KW-1133">Transmembrane helix</keyword>
<dbReference type="GO" id="GO:0022857">
    <property type="term" value="F:transmembrane transporter activity"/>
    <property type="evidence" value="ECO:0007669"/>
    <property type="project" value="InterPro"/>
</dbReference>
<dbReference type="GO" id="GO:0016020">
    <property type="term" value="C:membrane"/>
    <property type="evidence" value="ECO:0007669"/>
    <property type="project" value="UniProtKB-SubCell"/>
</dbReference>
<dbReference type="PANTHER" id="PTHR14233">
    <property type="entry name" value="DUF914-RELATED"/>
    <property type="match status" value="1"/>
</dbReference>
<keyword evidence="9" id="KW-1185">Reference proteome</keyword>
<evidence type="ECO:0000313" key="9">
    <source>
        <dbReference type="Proteomes" id="UP000654075"/>
    </source>
</evidence>
<feature type="transmembrane region" description="Helical" evidence="7">
    <location>
        <begin position="148"/>
        <end position="166"/>
    </location>
</feature>
<organism evidence="8 9">
    <name type="scientific">Polarella glacialis</name>
    <name type="common">Dinoflagellate</name>
    <dbReference type="NCBI Taxonomy" id="89957"/>
    <lineage>
        <taxon>Eukaryota</taxon>
        <taxon>Sar</taxon>
        <taxon>Alveolata</taxon>
        <taxon>Dinophyceae</taxon>
        <taxon>Suessiales</taxon>
        <taxon>Suessiaceae</taxon>
        <taxon>Polarella</taxon>
    </lineage>
</organism>
<dbReference type="Proteomes" id="UP000654075">
    <property type="component" value="Unassembled WGS sequence"/>
</dbReference>